<dbReference type="PANTHER" id="PTHR23427:SF2">
    <property type="entry name" value="SURFEIT LOCUS PROTEIN 1"/>
    <property type="match status" value="1"/>
</dbReference>
<dbReference type="RefSeq" id="WP_094851025.1">
    <property type="nucleotide sequence ID" value="NZ_NEVM01000001.1"/>
</dbReference>
<keyword evidence="3 6" id="KW-0812">Transmembrane</keyword>
<dbReference type="Proteomes" id="UP000216020">
    <property type="component" value="Unassembled WGS sequence"/>
</dbReference>
<comment type="similarity">
    <text evidence="2 6">Belongs to the SURF1 family.</text>
</comment>
<evidence type="ECO:0000256" key="1">
    <source>
        <dbReference type="ARBA" id="ARBA00004370"/>
    </source>
</evidence>
<evidence type="ECO:0000256" key="3">
    <source>
        <dbReference type="ARBA" id="ARBA00022692"/>
    </source>
</evidence>
<evidence type="ECO:0000313" key="8">
    <source>
        <dbReference type="Proteomes" id="UP000216020"/>
    </source>
</evidence>
<dbReference type="Pfam" id="PF02104">
    <property type="entry name" value="SURF1"/>
    <property type="match status" value="1"/>
</dbReference>
<dbReference type="AlphaFoldDB" id="A0A261SIT3"/>
<organism evidence="7 8">
    <name type="scientific">Bordetella genomosp. 10</name>
    <dbReference type="NCBI Taxonomy" id="1416804"/>
    <lineage>
        <taxon>Bacteria</taxon>
        <taxon>Pseudomonadati</taxon>
        <taxon>Pseudomonadota</taxon>
        <taxon>Betaproteobacteria</taxon>
        <taxon>Burkholderiales</taxon>
        <taxon>Alcaligenaceae</taxon>
        <taxon>Bordetella</taxon>
    </lineage>
</organism>
<accession>A0A261SIT3</accession>
<dbReference type="PROSITE" id="PS50895">
    <property type="entry name" value="SURF1"/>
    <property type="match status" value="1"/>
</dbReference>
<dbReference type="InterPro" id="IPR002994">
    <property type="entry name" value="Surf1/Shy1"/>
</dbReference>
<reference evidence="8" key="1">
    <citation type="submission" date="2017-05" db="EMBL/GenBank/DDBJ databases">
        <title>Complete and WGS of Bordetella genogroups.</title>
        <authorList>
            <person name="Spilker T."/>
            <person name="Lipuma J."/>
        </authorList>
    </citation>
    <scope>NUCLEOTIDE SEQUENCE [LARGE SCALE GENOMIC DNA]</scope>
    <source>
        <strain evidence="8">AU16122</strain>
    </source>
</reference>
<keyword evidence="5 6" id="KW-0472">Membrane</keyword>
<sequence length="268" mass="29102">MVRPHGTARTLAALLLLAMAVVVLVSLGRWQLRRADERRAILAAIEHGRSQPPLMLTAATPAAELKPWRPAQANGSYRDDLTVVLDNRNRDGRPGYWVATPLLLKNSNPPTAVLVLRGWMPRAEPGQPAAVAPPAPPDMQHVTGELAERVPRLFELWHFGNDAVDTLPPRLPAAGGKPPTVQNLDLAAYAEASGLRLLPTVLEQSDADEDVLKHDWPQPSVDFNQNQGYALQWFGFASIAGIAFLVVAWRALRRWTAGGPGGKGRTGS</sequence>
<dbReference type="PANTHER" id="PTHR23427">
    <property type="entry name" value="SURFEIT LOCUS PROTEIN"/>
    <property type="match status" value="1"/>
</dbReference>
<proteinExistence type="inferred from homology"/>
<comment type="subcellular location">
    <subcellularLocation>
        <location evidence="6">Cell membrane</location>
        <topology evidence="6">Multi-pass membrane protein</topology>
    </subcellularLocation>
    <subcellularLocation>
        <location evidence="1">Membrane</location>
    </subcellularLocation>
</comment>
<name>A0A261SIT3_9BORD</name>
<dbReference type="CDD" id="cd06662">
    <property type="entry name" value="SURF1"/>
    <property type="match status" value="1"/>
</dbReference>
<evidence type="ECO:0000313" key="7">
    <source>
        <dbReference type="EMBL" id="OZI36917.1"/>
    </source>
</evidence>
<dbReference type="InterPro" id="IPR045214">
    <property type="entry name" value="Surf1/Surf4"/>
</dbReference>
<evidence type="ECO:0000256" key="2">
    <source>
        <dbReference type="ARBA" id="ARBA00007165"/>
    </source>
</evidence>
<keyword evidence="4 6" id="KW-1133">Transmembrane helix</keyword>
<dbReference type="EMBL" id="NEVM01000001">
    <property type="protein sequence ID" value="OZI36917.1"/>
    <property type="molecule type" value="Genomic_DNA"/>
</dbReference>
<evidence type="ECO:0000256" key="5">
    <source>
        <dbReference type="ARBA" id="ARBA00023136"/>
    </source>
</evidence>
<comment type="caution">
    <text evidence="7">The sequence shown here is derived from an EMBL/GenBank/DDBJ whole genome shotgun (WGS) entry which is preliminary data.</text>
</comment>
<comment type="caution">
    <text evidence="6">Lacks conserved residue(s) required for the propagation of feature annotation.</text>
</comment>
<gene>
    <name evidence="7" type="ORF">CAL29_00270</name>
</gene>
<evidence type="ECO:0000256" key="6">
    <source>
        <dbReference type="RuleBase" id="RU363076"/>
    </source>
</evidence>
<dbReference type="OrthoDB" id="9789940at2"/>
<feature type="transmembrane region" description="Helical" evidence="6">
    <location>
        <begin position="229"/>
        <end position="249"/>
    </location>
</feature>
<keyword evidence="6" id="KW-1003">Cell membrane</keyword>
<dbReference type="GO" id="GO:0005886">
    <property type="term" value="C:plasma membrane"/>
    <property type="evidence" value="ECO:0007669"/>
    <property type="project" value="UniProtKB-SubCell"/>
</dbReference>
<protein>
    <recommendedName>
        <fullName evidence="6">SURF1-like protein</fullName>
    </recommendedName>
</protein>
<keyword evidence="8" id="KW-1185">Reference proteome</keyword>
<evidence type="ECO:0000256" key="4">
    <source>
        <dbReference type="ARBA" id="ARBA00022989"/>
    </source>
</evidence>